<reference evidence="1 2" key="1">
    <citation type="submission" date="2023-07" db="EMBL/GenBank/DDBJ databases">
        <title>Genomic Encyclopedia of Type Strains, Phase IV (KMG-IV): sequencing the most valuable type-strain genomes for metagenomic binning, comparative biology and taxonomic classification.</title>
        <authorList>
            <person name="Goeker M."/>
        </authorList>
    </citation>
    <scope>NUCLEOTIDE SEQUENCE [LARGE SCALE GENOMIC DNA]</scope>
    <source>
        <strain evidence="1 2">DSM 23494</strain>
    </source>
</reference>
<organism evidence="1 2">
    <name type="scientific">Cytobacillus purgationiresistens</name>
    <dbReference type="NCBI Taxonomy" id="863449"/>
    <lineage>
        <taxon>Bacteria</taxon>
        <taxon>Bacillati</taxon>
        <taxon>Bacillota</taxon>
        <taxon>Bacilli</taxon>
        <taxon>Bacillales</taxon>
        <taxon>Bacillaceae</taxon>
        <taxon>Cytobacillus</taxon>
    </lineage>
</organism>
<sequence length="97" mass="10708">MFCLRMGGSSSYENGALTQEGFAVYTQNEHGSSAFPNYGAPIHEIMKYFIDQNKSLPMYKIADSSFSQSTLHSASKTATDDALSWISIIKLVHLPLI</sequence>
<evidence type="ECO:0000313" key="1">
    <source>
        <dbReference type="EMBL" id="MDQ0271655.1"/>
    </source>
</evidence>
<dbReference type="EMBL" id="JAUSUB010000016">
    <property type="protein sequence ID" value="MDQ0271655.1"/>
    <property type="molecule type" value="Genomic_DNA"/>
</dbReference>
<keyword evidence="2" id="KW-1185">Reference proteome</keyword>
<accession>A0ABU0ANL9</accession>
<dbReference type="Proteomes" id="UP001238088">
    <property type="component" value="Unassembled WGS sequence"/>
</dbReference>
<comment type="caution">
    <text evidence="1">The sequence shown here is derived from an EMBL/GenBank/DDBJ whole genome shotgun (WGS) entry which is preliminary data.</text>
</comment>
<evidence type="ECO:0000313" key="2">
    <source>
        <dbReference type="Proteomes" id="UP001238088"/>
    </source>
</evidence>
<name>A0ABU0ANL9_9BACI</name>
<gene>
    <name evidence="1" type="ORF">J2S17_003543</name>
</gene>
<protein>
    <submittedName>
        <fullName evidence="1">Uncharacterized protein</fullName>
    </submittedName>
</protein>
<proteinExistence type="predicted"/>